<protein>
    <submittedName>
        <fullName evidence="1">Uncharacterized protein</fullName>
    </submittedName>
</protein>
<dbReference type="RefSeq" id="WP_078742119.1">
    <property type="nucleotide sequence ID" value="NZ_MSDF01000044.1"/>
</dbReference>
<reference evidence="1 2" key="1">
    <citation type="submission" date="2016-12" db="EMBL/GenBank/DDBJ databases">
        <title>Draft genome sequences of seven strains of Pseudomonas fluorescens that produce 4-formylaminooxyvinylglycine.</title>
        <authorList>
            <person name="Okrent R.A."/>
            <person name="Manning V.A."/>
            <person name="Trippe K.M."/>
        </authorList>
    </citation>
    <scope>NUCLEOTIDE SEQUENCE [LARGE SCALE GENOMIC DNA]</scope>
    <source>
        <strain evidence="1 2">P5A</strain>
    </source>
</reference>
<proteinExistence type="predicted"/>
<organism evidence="1 2">
    <name type="scientific">Pseudomonas fluorescens</name>
    <dbReference type="NCBI Taxonomy" id="294"/>
    <lineage>
        <taxon>Bacteria</taxon>
        <taxon>Pseudomonadati</taxon>
        <taxon>Pseudomonadota</taxon>
        <taxon>Gammaproteobacteria</taxon>
        <taxon>Pseudomonadales</taxon>
        <taxon>Pseudomonadaceae</taxon>
        <taxon>Pseudomonas</taxon>
    </lineage>
</organism>
<dbReference type="Proteomes" id="UP000190965">
    <property type="component" value="Unassembled WGS sequence"/>
</dbReference>
<gene>
    <name evidence="1" type="ORF">BFW87_23580</name>
</gene>
<accession>A0A1T2Y675</accession>
<dbReference type="AlphaFoldDB" id="A0A1T2Y675"/>
<evidence type="ECO:0000313" key="2">
    <source>
        <dbReference type="Proteomes" id="UP000190965"/>
    </source>
</evidence>
<comment type="caution">
    <text evidence="1">The sequence shown here is derived from an EMBL/GenBank/DDBJ whole genome shotgun (WGS) entry which is preliminary data.</text>
</comment>
<dbReference type="EMBL" id="MSDF01000044">
    <property type="protein sequence ID" value="OPA87628.1"/>
    <property type="molecule type" value="Genomic_DNA"/>
</dbReference>
<evidence type="ECO:0000313" key="1">
    <source>
        <dbReference type="EMBL" id="OPA87628.1"/>
    </source>
</evidence>
<sequence length="203" mass="22042">METPHFYKGGWKTTAKHKKSQITAVPLASPKIFKIGTISDSSTNAKPSKFRIIADGQVLYFPVAEEGYILVEAKDISIEQVNDGTFFVGSWEVIQEPQLSQVSVQWVVPAQEGEMATLASFKTETEAVFSFNYSKDPASPETDCLVKLFVDGKVLKNSDGGDLTLVQGSSIYIRGKVLGVHVAQGLPPDRDFGGELKIVAKSG</sequence>
<name>A0A1T2Y675_PSEFL</name>